<accession>A0ABX2A8W1</accession>
<comment type="caution">
    <text evidence="2">The sequence shown here is derived from an EMBL/GenBank/DDBJ whole genome shotgun (WGS) entry which is preliminary data.</text>
</comment>
<gene>
    <name evidence="2" type="ORF">HDG69_003000</name>
</gene>
<dbReference type="Proteomes" id="UP000757540">
    <property type="component" value="Unassembled WGS sequence"/>
</dbReference>
<protein>
    <submittedName>
        <fullName evidence="2">DNA-binding MarR family transcriptional regulator</fullName>
    </submittedName>
</protein>
<dbReference type="SUPFAM" id="SSF46785">
    <property type="entry name" value="Winged helix' DNA-binding domain"/>
    <property type="match status" value="1"/>
</dbReference>
<keyword evidence="3" id="KW-1185">Reference proteome</keyword>
<organism evidence="2 3">
    <name type="scientific">Isoptericola halotolerans</name>
    <dbReference type="NCBI Taxonomy" id="300560"/>
    <lineage>
        <taxon>Bacteria</taxon>
        <taxon>Bacillati</taxon>
        <taxon>Actinomycetota</taxon>
        <taxon>Actinomycetes</taxon>
        <taxon>Micrococcales</taxon>
        <taxon>Promicromonosporaceae</taxon>
        <taxon>Isoptericola</taxon>
    </lineage>
</organism>
<feature type="domain" description="Winged helix DNA-binding" evidence="1">
    <location>
        <begin position="13"/>
        <end position="93"/>
    </location>
</feature>
<dbReference type="RefSeq" id="WP_171784644.1">
    <property type="nucleotide sequence ID" value="NZ_BAAAML010000003.1"/>
</dbReference>
<dbReference type="InterPro" id="IPR027395">
    <property type="entry name" value="WH_DNA-bd_dom"/>
</dbReference>
<evidence type="ECO:0000313" key="2">
    <source>
        <dbReference type="EMBL" id="NOV98405.1"/>
    </source>
</evidence>
<dbReference type="PANTHER" id="PTHR37318:SF1">
    <property type="entry name" value="BSL7504 PROTEIN"/>
    <property type="match status" value="1"/>
</dbReference>
<keyword evidence="2" id="KW-0238">DNA-binding</keyword>
<dbReference type="InterPro" id="IPR036388">
    <property type="entry name" value="WH-like_DNA-bd_sf"/>
</dbReference>
<dbReference type="GO" id="GO:0003677">
    <property type="term" value="F:DNA binding"/>
    <property type="evidence" value="ECO:0007669"/>
    <property type="project" value="UniProtKB-KW"/>
</dbReference>
<evidence type="ECO:0000259" key="1">
    <source>
        <dbReference type="Pfam" id="PF13601"/>
    </source>
</evidence>
<evidence type="ECO:0000313" key="3">
    <source>
        <dbReference type="Proteomes" id="UP000757540"/>
    </source>
</evidence>
<dbReference type="InterPro" id="IPR036390">
    <property type="entry name" value="WH_DNA-bd_sf"/>
</dbReference>
<dbReference type="Pfam" id="PF13601">
    <property type="entry name" value="HTH_34"/>
    <property type="match status" value="1"/>
</dbReference>
<dbReference type="Gene3D" id="1.10.10.10">
    <property type="entry name" value="Winged helix-like DNA-binding domain superfamily/Winged helix DNA-binding domain"/>
    <property type="match status" value="1"/>
</dbReference>
<reference evidence="2 3" key="1">
    <citation type="submission" date="2020-05" db="EMBL/GenBank/DDBJ databases">
        <title>Genomic Encyclopedia of Type Strains, Phase III (KMG-III): the genomes of soil and plant-associated and newly described type strains.</title>
        <authorList>
            <person name="Whitman W."/>
        </authorList>
    </citation>
    <scope>NUCLEOTIDE SEQUENCE [LARGE SCALE GENOMIC DNA]</scope>
    <source>
        <strain evidence="2 3">KCTC 19046</strain>
    </source>
</reference>
<name>A0ABX2A8W1_9MICO</name>
<proteinExistence type="predicted"/>
<dbReference type="PANTHER" id="PTHR37318">
    <property type="entry name" value="BSL7504 PROTEIN"/>
    <property type="match status" value="1"/>
</dbReference>
<dbReference type="EMBL" id="JABEZU010000004">
    <property type="protein sequence ID" value="NOV98405.1"/>
    <property type="molecule type" value="Genomic_DNA"/>
</dbReference>
<sequence>MDELDTVIHAPARLRVVSTLATLAPAEEIAFPKLQQLLEMTAGNLSTHLRKLEDAGYVRVSKTHTGRKPVTYLALTTAGRRAFEDYTATLTALLKGAGT</sequence>